<reference evidence="1" key="2">
    <citation type="submission" date="2023-05" db="EMBL/GenBank/DDBJ databases">
        <authorList>
            <consortium name="Lawrence Berkeley National Laboratory"/>
            <person name="Steindorff A."/>
            <person name="Hensen N."/>
            <person name="Bonometti L."/>
            <person name="Westerberg I."/>
            <person name="Brannstrom I.O."/>
            <person name="Guillou S."/>
            <person name="Cros-Aarteil S."/>
            <person name="Calhoun S."/>
            <person name="Haridas S."/>
            <person name="Kuo A."/>
            <person name="Mondo S."/>
            <person name="Pangilinan J."/>
            <person name="Riley R."/>
            <person name="Labutti K."/>
            <person name="Andreopoulos B."/>
            <person name="Lipzen A."/>
            <person name="Chen C."/>
            <person name="Yanf M."/>
            <person name="Daum C."/>
            <person name="Ng V."/>
            <person name="Clum A."/>
            <person name="Ohm R."/>
            <person name="Martin F."/>
            <person name="Silar P."/>
            <person name="Natvig D."/>
            <person name="Lalanne C."/>
            <person name="Gautier V."/>
            <person name="Ament-Velasquez S.L."/>
            <person name="Kruys A."/>
            <person name="Hutchinson M.I."/>
            <person name="Powell A.J."/>
            <person name="Barry K."/>
            <person name="Miller A.N."/>
            <person name="Grigoriev I.V."/>
            <person name="Debuchy R."/>
            <person name="Gladieux P."/>
            <person name="Thoren M.H."/>
            <person name="Johannesson H."/>
        </authorList>
    </citation>
    <scope>NUCLEOTIDE SEQUENCE</scope>
    <source>
        <strain evidence="1">CBS 757.83</strain>
    </source>
</reference>
<accession>A0AAN6QBS0</accession>
<reference evidence="1" key="1">
    <citation type="journal article" date="2023" name="Mol. Phylogenet. Evol.">
        <title>Genome-scale phylogeny and comparative genomics of the fungal order Sordariales.</title>
        <authorList>
            <person name="Hensen N."/>
            <person name="Bonometti L."/>
            <person name="Westerberg I."/>
            <person name="Brannstrom I.O."/>
            <person name="Guillou S."/>
            <person name="Cros-Aarteil S."/>
            <person name="Calhoun S."/>
            <person name="Haridas S."/>
            <person name="Kuo A."/>
            <person name="Mondo S."/>
            <person name="Pangilinan J."/>
            <person name="Riley R."/>
            <person name="LaButti K."/>
            <person name="Andreopoulos B."/>
            <person name="Lipzen A."/>
            <person name="Chen C."/>
            <person name="Yan M."/>
            <person name="Daum C."/>
            <person name="Ng V."/>
            <person name="Clum A."/>
            <person name="Steindorff A."/>
            <person name="Ohm R.A."/>
            <person name="Martin F."/>
            <person name="Silar P."/>
            <person name="Natvig D.O."/>
            <person name="Lalanne C."/>
            <person name="Gautier V."/>
            <person name="Ament-Velasquez S.L."/>
            <person name="Kruys A."/>
            <person name="Hutchinson M.I."/>
            <person name="Powell A.J."/>
            <person name="Barry K."/>
            <person name="Miller A.N."/>
            <person name="Grigoriev I.V."/>
            <person name="Debuchy R."/>
            <person name="Gladieux P."/>
            <person name="Hiltunen Thoren M."/>
            <person name="Johannesson H."/>
        </authorList>
    </citation>
    <scope>NUCLEOTIDE SEQUENCE</scope>
    <source>
        <strain evidence="1">CBS 757.83</strain>
    </source>
</reference>
<feature type="non-terminal residue" evidence="1">
    <location>
        <position position="161"/>
    </location>
</feature>
<keyword evidence="2" id="KW-1185">Reference proteome</keyword>
<comment type="caution">
    <text evidence="1">The sequence shown here is derived from an EMBL/GenBank/DDBJ whole genome shotgun (WGS) entry which is preliminary data.</text>
</comment>
<gene>
    <name evidence="1" type="ORF">N658DRAFT_408701</name>
</gene>
<name>A0AAN6QBS0_9PEZI</name>
<organism evidence="1 2">
    <name type="scientific">Parathielavia hyrcaniae</name>
    <dbReference type="NCBI Taxonomy" id="113614"/>
    <lineage>
        <taxon>Eukaryota</taxon>
        <taxon>Fungi</taxon>
        <taxon>Dikarya</taxon>
        <taxon>Ascomycota</taxon>
        <taxon>Pezizomycotina</taxon>
        <taxon>Sordariomycetes</taxon>
        <taxon>Sordariomycetidae</taxon>
        <taxon>Sordariales</taxon>
        <taxon>Chaetomiaceae</taxon>
        <taxon>Parathielavia</taxon>
    </lineage>
</organism>
<dbReference type="Proteomes" id="UP001305647">
    <property type="component" value="Unassembled WGS sequence"/>
</dbReference>
<dbReference type="GO" id="GO:0003676">
    <property type="term" value="F:nucleic acid binding"/>
    <property type="evidence" value="ECO:0007669"/>
    <property type="project" value="InterPro"/>
</dbReference>
<dbReference type="EMBL" id="MU863627">
    <property type="protein sequence ID" value="KAK4104332.1"/>
    <property type="molecule type" value="Genomic_DNA"/>
</dbReference>
<dbReference type="InterPro" id="IPR036397">
    <property type="entry name" value="RNaseH_sf"/>
</dbReference>
<dbReference type="AlphaFoldDB" id="A0AAN6QBS0"/>
<feature type="non-terminal residue" evidence="1">
    <location>
        <position position="1"/>
    </location>
</feature>
<dbReference type="PANTHER" id="PTHR43040">
    <property type="entry name" value="RIBONUCLEASE D"/>
    <property type="match status" value="1"/>
</dbReference>
<evidence type="ECO:0000313" key="2">
    <source>
        <dbReference type="Proteomes" id="UP001305647"/>
    </source>
</evidence>
<sequence>VVNVQLLENASRAGDKTYLRGLKTCVDRDLRLPFMDQHHWLRNKTEVEAMMPVDVFSRRPLDPKAVSYCAGDVAHLPALRELYAGRLDGQWMQKALEESSRRVAEACGPAYEPQGESKKLGPWGSGLAKNVLSLDQLLEKLEQDRIDDMEEEMLGYGRYDD</sequence>
<protein>
    <submittedName>
        <fullName evidence="1">Uncharacterized protein</fullName>
    </submittedName>
</protein>
<dbReference type="Gene3D" id="3.30.420.10">
    <property type="entry name" value="Ribonuclease H-like superfamily/Ribonuclease H"/>
    <property type="match status" value="1"/>
</dbReference>
<evidence type="ECO:0000313" key="1">
    <source>
        <dbReference type="EMBL" id="KAK4104332.1"/>
    </source>
</evidence>
<proteinExistence type="predicted"/>
<dbReference type="PANTHER" id="PTHR43040:SF1">
    <property type="entry name" value="RIBONUCLEASE D"/>
    <property type="match status" value="1"/>
</dbReference>